<keyword evidence="1" id="KW-1133">Transmembrane helix</keyword>
<keyword evidence="1" id="KW-0812">Transmembrane</keyword>
<dbReference type="EMBL" id="CP038141">
    <property type="protein sequence ID" value="QDH17440.1"/>
    <property type="molecule type" value="Genomic_DNA"/>
</dbReference>
<keyword evidence="1" id="KW-0472">Membrane</keyword>
<evidence type="ECO:0000313" key="2">
    <source>
        <dbReference type="EMBL" id="QDH17440.1"/>
    </source>
</evidence>
<keyword evidence="3" id="KW-1185">Reference proteome</keyword>
<feature type="transmembrane region" description="Helical" evidence="1">
    <location>
        <begin position="116"/>
        <end position="136"/>
    </location>
</feature>
<dbReference type="RefSeq" id="WP_141461389.1">
    <property type="nucleotide sequence ID" value="NZ_CP038141.1"/>
</dbReference>
<name>A0A4Y6UKW5_9PROT</name>
<evidence type="ECO:0000313" key="3">
    <source>
        <dbReference type="Proteomes" id="UP000316313"/>
    </source>
</evidence>
<evidence type="ECO:0000256" key="1">
    <source>
        <dbReference type="SAM" id="Phobius"/>
    </source>
</evidence>
<dbReference type="Proteomes" id="UP000316313">
    <property type="component" value="Chromosome"/>
</dbReference>
<protein>
    <submittedName>
        <fullName evidence="2">Uncharacterized protein</fullName>
    </submittedName>
</protein>
<dbReference type="OrthoDB" id="10007981at2"/>
<dbReference type="AlphaFoldDB" id="A0A4Y6UKW5"/>
<proteinExistence type="predicted"/>
<gene>
    <name evidence="2" type="ORF">E3D00_07585</name>
</gene>
<sequence>MSDEVKNPSNVIHLNDSLITTSRYKEKETISGDGGGGGMSDLPRRVGVLETKMDKVQETLSSIQVILAKIEIKLENNVATKDDLMSVRHDLSKDILGTKADISYLKGRVERLPTTGTVVGIVTIVSAILGGLIKLFH</sequence>
<accession>A0A4Y6UKW5</accession>
<dbReference type="KEGG" id="ssam:E3D00_07585"/>
<reference evidence="2 3" key="1">
    <citation type="submission" date="2019-03" db="EMBL/GenBank/DDBJ databases">
        <title>The complete genome sequence of Swingsia samuiensis NBRC107927(T).</title>
        <authorList>
            <person name="Chua K.-O."/>
            <person name="Chan K.-G."/>
            <person name="See-Too W.-S."/>
        </authorList>
    </citation>
    <scope>NUCLEOTIDE SEQUENCE [LARGE SCALE GENOMIC DNA]</scope>
    <source>
        <strain evidence="2 3">AH83</strain>
    </source>
</reference>
<organism evidence="2 3">
    <name type="scientific">Swingsia samuiensis</name>
    <dbReference type="NCBI Taxonomy" id="1293412"/>
    <lineage>
        <taxon>Bacteria</taxon>
        <taxon>Pseudomonadati</taxon>
        <taxon>Pseudomonadota</taxon>
        <taxon>Alphaproteobacteria</taxon>
        <taxon>Acetobacterales</taxon>
        <taxon>Acetobacteraceae</taxon>
        <taxon>Swingsia</taxon>
    </lineage>
</organism>